<evidence type="ECO:0000313" key="2">
    <source>
        <dbReference type="Proteomes" id="UP001497535"/>
    </source>
</evidence>
<evidence type="ECO:0000313" key="1">
    <source>
        <dbReference type="EMBL" id="CAK5079938.1"/>
    </source>
</evidence>
<dbReference type="EMBL" id="CAVMJV010000040">
    <property type="protein sequence ID" value="CAK5079938.1"/>
    <property type="molecule type" value="Genomic_DNA"/>
</dbReference>
<gene>
    <name evidence="1" type="ORF">MENTE1834_LOCUS27083</name>
</gene>
<dbReference type="Proteomes" id="UP001497535">
    <property type="component" value="Unassembled WGS sequence"/>
</dbReference>
<comment type="caution">
    <text evidence="1">The sequence shown here is derived from an EMBL/GenBank/DDBJ whole genome shotgun (WGS) entry which is preliminary data.</text>
</comment>
<protein>
    <submittedName>
        <fullName evidence="1">Uncharacterized protein</fullName>
    </submittedName>
</protein>
<name>A0ACB0ZLT6_MELEN</name>
<sequence length="69" mass="7891">MGEPVEIKRNFPSSVWTINLRQGFLGCMKNIRLNGINIEIAHMFQSTKLLPTEGPTERSLSPKINRCNY</sequence>
<accession>A0ACB0ZLT6</accession>
<keyword evidence="2" id="KW-1185">Reference proteome</keyword>
<reference evidence="1" key="1">
    <citation type="submission" date="2023-11" db="EMBL/GenBank/DDBJ databases">
        <authorList>
            <person name="Poullet M."/>
        </authorList>
    </citation>
    <scope>NUCLEOTIDE SEQUENCE</scope>
    <source>
        <strain evidence="1">E1834</strain>
    </source>
</reference>
<proteinExistence type="predicted"/>
<organism evidence="1 2">
    <name type="scientific">Meloidogyne enterolobii</name>
    <name type="common">Root-knot nematode worm</name>
    <name type="synonym">Meloidogyne mayaguensis</name>
    <dbReference type="NCBI Taxonomy" id="390850"/>
    <lineage>
        <taxon>Eukaryota</taxon>
        <taxon>Metazoa</taxon>
        <taxon>Ecdysozoa</taxon>
        <taxon>Nematoda</taxon>
        <taxon>Chromadorea</taxon>
        <taxon>Rhabditida</taxon>
        <taxon>Tylenchina</taxon>
        <taxon>Tylenchomorpha</taxon>
        <taxon>Tylenchoidea</taxon>
        <taxon>Meloidogynidae</taxon>
        <taxon>Meloidogyninae</taxon>
        <taxon>Meloidogyne</taxon>
    </lineage>
</organism>